<dbReference type="EMBL" id="BTSX01000006">
    <property type="protein sequence ID" value="GMT06927.1"/>
    <property type="molecule type" value="Genomic_DNA"/>
</dbReference>
<accession>A0AAV5UKU7</accession>
<evidence type="ECO:0000313" key="1">
    <source>
        <dbReference type="EMBL" id="GMT06927.1"/>
    </source>
</evidence>
<protein>
    <submittedName>
        <fullName evidence="1">Uncharacterized protein</fullName>
    </submittedName>
</protein>
<dbReference type="AlphaFoldDB" id="A0AAV5UKU7"/>
<comment type="caution">
    <text evidence="1">The sequence shown here is derived from an EMBL/GenBank/DDBJ whole genome shotgun (WGS) entry which is preliminary data.</text>
</comment>
<organism evidence="1 2">
    <name type="scientific">Pristionchus entomophagus</name>
    <dbReference type="NCBI Taxonomy" id="358040"/>
    <lineage>
        <taxon>Eukaryota</taxon>
        <taxon>Metazoa</taxon>
        <taxon>Ecdysozoa</taxon>
        <taxon>Nematoda</taxon>
        <taxon>Chromadorea</taxon>
        <taxon>Rhabditida</taxon>
        <taxon>Rhabditina</taxon>
        <taxon>Diplogasteromorpha</taxon>
        <taxon>Diplogasteroidea</taxon>
        <taxon>Neodiplogasteridae</taxon>
        <taxon>Pristionchus</taxon>
    </lineage>
</organism>
<reference evidence="1" key="1">
    <citation type="submission" date="2023-10" db="EMBL/GenBank/DDBJ databases">
        <title>Genome assembly of Pristionchus species.</title>
        <authorList>
            <person name="Yoshida K."/>
            <person name="Sommer R.J."/>
        </authorList>
    </citation>
    <scope>NUCLEOTIDE SEQUENCE</scope>
    <source>
        <strain evidence="1">RS0144</strain>
    </source>
</reference>
<evidence type="ECO:0000313" key="2">
    <source>
        <dbReference type="Proteomes" id="UP001432027"/>
    </source>
</evidence>
<proteinExistence type="predicted"/>
<gene>
    <name evidence="1" type="ORF">PENTCL1PPCAC_29101</name>
</gene>
<sequence length="114" mass="12667">MPTIPPYTIVDEGTDFLWSQISDIINEMGWRTHDNLSASRSSSHHIDDNIAVLSLLPSLASTRCAFARNDDDGSFLGGVVWTETDDDFVWIGIYVYVYRHFKAAASVPQSGTGR</sequence>
<dbReference type="Proteomes" id="UP001432027">
    <property type="component" value="Unassembled WGS sequence"/>
</dbReference>
<keyword evidence="2" id="KW-1185">Reference proteome</keyword>
<name>A0AAV5UKU7_9BILA</name>